<name>A0AAN7UP87_9PEZI</name>
<dbReference type="CDD" id="cd07067">
    <property type="entry name" value="HP_PGM_like"/>
    <property type="match status" value="1"/>
</dbReference>
<organism evidence="1 2">
    <name type="scientific">Xylaria bambusicola</name>
    <dbReference type="NCBI Taxonomy" id="326684"/>
    <lineage>
        <taxon>Eukaryota</taxon>
        <taxon>Fungi</taxon>
        <taxon>Dikarya</taxon>
        <taxon>Ascomycota</taxon>
        <taxon>Pezizomycotina</taxon>
        <taxon>Sordariomycetes</taxon>
        <taxon>Xylariomycetidae</taxon>
        <taxon>Xylariales</taxon>
        <taxon>Xylariaceae</taxon>
        <taxon>Xylaria</taxon>
    </lineage>
</organism>
<accession>A0AAN7UP87</accession>
<dbReference type="InterPro" id="IPR029033">
    <property type="entry name" value="His_PPase_superfam"/>
</dbReference>
<keyword evidence="2" id="KW-1185">Reference proteome</keyword>
<dbReference type="SUPFAM" id="SSF53254">
    <property type="entry name" value="Phosphoglycerate mutase-like"/>
    <property type="match status" value="1"/>
</dbReference>
<evidence type="ECO:0000313" key="2">
    <source>
        <dbReference type="Proteomes" id="UP001305414"/>
    </source>
</evidence>
<dbReference type="EMBL" id="JAWHQM010000010">
    <property type="protein sequence ID" value="KAK5628976.1"/>
    <property type="molecule type" value="Genomic_DNA"/>
</dbReference>
<gene>
    <name evidence="1" type="ORF">RRF57_004691</name>
</gene>
<dbReference type="InterPro" id="IPR013078">
    <property type="entry name" value="His_Pase_superF_clade-1"/>
</dbReference>
<dbReference type="GO" id="GO:0016791">
    <property type="term" value="F:phosphatase activity"/>
    <property type="evidence" value="ECO:0007669"/>
    <property type="project" value="TreeGrafter"/>
</dbReference>
<sequence>MPPSIHVIRHAQALHNVDQDFTIPDPELTELGHEQCKKATAELGDLGDKTVVILASPLQRTIQTALALFPAYTASGKKVVLVPDLQEIGVTPSDTGNSREYLENKFGVILDYDLLTPDWMDKSGASRNAPECVEERARDTRVFIRSIAQKYGDENVNIVVVTHGQYLWSLTKNDIWFENVERRTYVFASDAKESLEANFTETPDSIARRSGSRPG</sequence>
<proteinExistence type="predicted"/>
<dbReference type="SMART" id="SM00855">
    <property type="entry name" value="PGAM"/>
    <property type="match status" value="1"/>
</dbReference>
<dbReference type="PANTHER" id="PTHR48100:SF54">
    <property type="entry name" value="PHOSPHATASE SPAC5H10.03-RELATED"/>
    <property type="match status" value="1"/>
</dbReference>
<dbReference type="InterPro" id="IPR050275">
    <property type="entry name" value="PGM_Phosphatase"/>
</dbReference>
<evidence type="ECO:0008006" key="3">
    <source>
        <dbReference type="Google" id="ProtNLM"/>
    </source>
</evidence>
<comment type="caution">
    <text evidence="1">The sequence shown here is derived from an EMBL/GenBank/DDBJ whole genome shotgun (WGS) entry which is preliminary data.</text>
</comment>
<evidence type="ECO:0000313" key="1">
    <source>
        <dbReference type="EMBL" id="KAK5628976.1"/>
    </source>
</evidence>
<dbReference type="Proteomes" id="UP001305414">
    <property type="component" value="Unassembled WGS sequence"/>
</dbReference>
<dbReference type="Pfam" id="PF00300">
    <property type="entry name" value="His_Phos_1"/>
    <property type="match status" value="1"/>
</dbReference>
<protein>
    <recommendedName>
        <fullName evidence="3">Phosphoglycerate mutase-like protein</fullName>
    </recommendedName>
</protein>
<dbReference type="Gene3D" id="3.40.50.1240">
    <property type="entry name" value="Phosphoglycerate mutase-like"/>
    <property type="match status" value="1"/>
</dbReference>
<dbReference type="AlphaFoldDB" id="A0AAN7UP87"/>
<dbReference type="PANTHER" id="PTHR48100">
    <property type="entry name" value="BROAD-SPECIFICITY PHOSPHATASE YOR283W-RELATED"/>
    <property type="match status" value="1"/>
</dbReference>
<dbReference type="GO" id="GO:0005737">
    <property type="term" value="C:cytoplasm"/>
    <property type="evidence" value="ECO:0007669"/>
    <property type="project" value="TreeGrafter"/>
</dbReference>
<reference evidence="1 2" key="1">
    <citation type="submission" date="2023-10" db="EMBL/GenBank/DDBJ databases">
        <title>Draft genome sequence of Xylaria bambusicola isolate GMP-LS, the root and basal stem rot pathogen of sugarcane in Indonesia.</title>
        <authorList>
            <person name="Selvaraj P."/>
            <person name="Muralishankar V."/>
            <person name="Muruganantham S."/>
            <person name="Sp S."/>
            <person name="Haryani S."/>
            <person name="Lau K.J.X."/>
            <person name="Naqvi N.I."/>
        </authorList>
    </citation>
    <scope>NUCLEOTIDE SEQUENCE [LARGE SCALE GENOMIC DNA]</scope>
    <source>
        <strain evidence="1">GMP-LS</strain>
    </source>
</reference>